<dbReference type="Gene3D" id="1.20.1720.10">
    <property type="entry name" value="Multidrug resistance protein D"/>
    <property type="match status" value="1"/>
</dbReference>
<feature type="transmembrane region" description="Helical" evidence="7">
    <location>
        <begin position="345"/>
        <end position="364"/>
    </location>
</feature>
<evidence type="ECO:0000256" key="1">
    <source>
        <dbReference type="ARBA" id="ARBA00004651"/>
    </source>
</evidence>
<feature type="domain" description="Major facilitator superfamily (MFS) profile" evidence="8">
    <location>
        <begin position="22"/>
        <end position="473"/>
    </location>
</feature>
<dbReference type="SUPFAM" id="SSF103473">
    <property type="entry name" value="MFS general substrate transporter"/>
    <property type="match status" value="1"/>
</dbReference>
<gene>
    <name evidence="9" type="ORF">GCM10010253_15980</name>
</gene>
<keyword evidence="4 7" id="KW-0472">Membrane</keyword>
<dbReference type="CDD" id="cd17321">
    <property type="entry name" value="MFS_MMR_MDR_like"/>
    <property type="match status" value="1"/>
</dbReference>
<feature type="transmembrane region" description="Helical" evidence="7">
    <location>
        <begin position="88"/>
        <end position="107"/>
    </location>
</feature>
<sequence>MTVEKLADAPPPPQYSPKRWATLAVTLFAVFMDMVDNTVLNVALPAVQRDLDATSAQLEWSVAGYTLAFAAAMITGARLGDQLGRRRIYLIGLGGFVVTSALAGAAVNMEMLIASRILQGAAAAMMVPQVLAMLQVDFPKSERPQAMSMYGMSLALGGIGGPLLGGVLLQADLFGLGWRPLFFINVPVGLIALVAAYYLTRESRADSRETFDVRGTLLATIALVSLLYPLIQGRELGWPWWTFALMVACPVLLWLFARYERRVADRGESPIIDPDLLRHRSSLGGLLVAVLFFCGMAYQVVMTVHLQTAEGYSPLRTAVALATFTVGVGIGSAFAPKLMPLGRRVVLMGCAVIAVGMSIVAWTVNRYSGGLEWWHLVPGMVISGIGLAMVAGTLLTIVLAKMPRSASGAASSLINTSIQLGAATGVAIVGTVYFTLLEDRHSPVDSAVTGLLTVVGLYVLAGLLALVLPPGRVDVNEVEPDEDEGTPGDDGPAPGATVAVGTTTAQGAP</sequence>
<feature type="compositionally biased region" description="Acidic residues" evidence="6">
    <location>
        <begin position="476"/>
        <end position="487"/>
    </location>
</feature>
<evidence type="ECO:0000256" key="3">
    <source>
        <dbReference type="ARBA" id="ARBA00022989"/>
    </source>
</evidence>
<comment type="subcellular location">
    <subcellularLocation>
        <location evidence="1">Cell membrane</location>
        <topology evidence="1">Multi-pass membrane protein</topology>
    </subcellularLocation>
</comment>
<dbReference type="PANTHER" id="PTHR42718">
    <property type="entry name" value="MAJOR FACILITATOR SUPERFAMILY MULTIDRUG TRANSPORTER MFSC"/>
    <property type="match status" value="1"/>
</dbReference>
<keyword evidence="5" id="KW-0046">Antibiotic resistance</keyword>
<dbReference type="Proteomes" id="UP000659767">
    <property type="component" value="Unassembled WGS sequence"/>
</dbReference>
<feature type="compositionally biased region" description="Low complexity" evidence="6">
    <location>
        <begin position="489"/>
        <end position="509"/>
    </location>
</feature>
<dbReference type="PANTHER" id="PTHR42718:SF39">
    <property type="entry name" value="ACTINORHODIN TRANSPORTER-RELATED"/>
    <property type="match status" value="1"/>
</dbReference>
<comment type="caution">
    <text evidence="9">The sequence shown here is derived from an EMBL/GenBank/DDBJ whole genome shotgun (WGS) entry which is preliminary data.</text>
</comment>
<feature type="transmembrane region" description="Helical" evidence="7">
    <location>
        <begin position="286"/>
        <end position="306"/>
    </location>
</feature>
<evidence type="ECO:0000256" key="2">
    <source>
        <dbReference type="ARBA" id="ARBA00022692"/>
    </source>
</evidence>
<feature type="transmembrane region" description="Helical" evidence="7">
    <location>
        <begin position="181"/>
        <end position="199"/>
    </location>
</feature>
<accession>A0ABQ2SWF9</accession>
<dbReference type="PROSITE" id="PS50850">
    <property type="entry name" value="MFS"/>
    <property type="match status" value="1"/>
</dbReference>
<dbReference type="Gene3D" id="1.20.1250.20">
    <property type="entry name" value="MFS general substrate transporter like domains"/>
    <property type="match status" value="1"/>
</dbReference>
<keyword evidence="10" id="KW-1185">Reference proteome</keyword>
<keyword evidence="2 7" id="KW-0812">Transmembrane</keyword>
<feature type="transmembrane region" description="Helical" evidence="7">
    <location>
        <begin position="146"/>
        <end position="169"/>
    </location>
</feature>
<dbReference type="InterPro" id="IPR020846">
    <property type="entry name" value="MFS_dom"/>
</dbReference>
<reference evidence="10" key="1">
    <citation type="journal article" date="2019" name="Int. J. Syst. Evol. Microbiol.">
        <title>The Global Catalogue of Microorganisms (GCM) 10K type strain sequencing project: providing services to taxonomists for standard genome sequencing and annotation.</title>
        <authorList>
            <consortium name="The Broad Institute Genomics Platform"/>
            <consortium name="The Broad Institute Genome Sequencing Center for Infectious Disease"/>
            <person name="Wu L."/>
            <person name="Ma J."/>
        </authorList>
    </citation>
    <scope>NUCLEOTIDE SEQUENCE [LARGE SCALE GENOMIC DNA]</scope>
    <source>
        <strain evidence="10">JCM 4350</strain>
    </source>
</reference>
<feature type="region of interest" description="Disordered" evidence="6">
    <location>
        <begin position="475"/>
        <end position="509"/>
    </location>
</feature>
<name>A0ABQ2SWF9_STRBA</name>
<evidence type="ECO:0000256" key="4">
    <source>
        <dbReference type="ARBA" id="ARBA00023136"/>
    </source>
</evidence>
<feature type="transmembrane region" description="Helical" evidence="7">
    <location>
        <begin position="412"/>
        <end position="436"/>
    </location>
</feature>
<feature type="transmembrane region" description="Helical" evidence="7">
    <location>
        <begin position="237"/>
        <end position="257"/>
    </location>
</feature>
<organism evidence="9 10">
    <name type="scientific">Streptomyces badius</name>
    <dbReference type="NCBI Taxonomy" id="1941"/>
    <lineage>
        <taxon>Bacteria</taxon>
        <taxon>Bacillati</taxon>
        <taxon>Actinomycetota</taxon>
        <taxon>Actinomycetes</taxon>
        <taxon>Kitasatosporales</taxon>
        <taxon>Streptomycetaceae</taxon>
        <taxon>Streptomyces</taxon>
    </lineage>
</organism>
<dbReference type="PRINTS" id="PR01036">
    <property type="entry name" value="TCRTETB"/>
</dbReference>
<feature type="transmembrane region" description="Helical" evidence="7">
    <location>
        <begin position="211"/>
        <end position="231"/>
    </location>
</feature>
<feature type="transmembrane region" description="Helical" evidence="7">
    <location>
        <begin position="318"/>
        <end position="338"/>
    </location>
</feature>
<evidence type="ECO:0000313" key="9">
    <source>
        <dbReference type="EMBL" id="GGS42608.1"/>
    </source>
</evidence>
<feature type="transmembrane region" description="Helical" evidence="7">
    <location>
        <begin position="113"/>
        <end position="134"/>
    </location>
</feature>
<evidence type="ECO:0000256" key="5">
    <source>
        <dbReference type="ARBA" id="ARBA00023251"/>
    </source>
</evidence>
<evidence type="ECO:0000256" key="7">
    <source>
        <dbReference type="SAM" id="Phobius"/>
    </source>
</evidence>
<evidence type="ECO:0000313" key="10">
    <source>
        <dbReference type="Proteomes" id="UP000659767"/>
    </source>
</evidence>
<dbReference type="InterPro" id="IPR036259">
    <property type="entry name" value="MFS_trans_sf"/>
</dbReference>
<feature type="transmembrane region" description="Helical" evidence="7">
    <location>
        <begin position="20"/>
        <end position="40"/>
    </location>
</feature>
<evidence type="ECO:0000259" key="8">
    <source>
        <dbReference type="PROSITE" id="PS50850"/>
    </source>
</evidence>
<feature type="transmembrane region" description="Helical" evidence="7">
    <location>
        <begin position="448"/>
        <end position="468"/>
    </location>
</feature>
<keyword evidence="3 7" id="KW-1133">Transmembrane helix</keyword>
<dbReference type="Pfam" id="PF07690">
    <property type="entry name" value="MFS_1"/>
    <property type="match status" value="1"/>
</dbReference>
<dbReference type="InterPro" id="IPR011701">
    <property type="entry name" value="MFS"/>
</dbReference>
<proteinExistence type="predicted"/>
<protein>
    <submittedName>
        <fullName evidence="9">MFS transporter</fullName>
    </submittedName>
</protein>
<feature type="transmembrane region" description="Helical" evidence="7">
    <location>
        <begin position="376"/>
        <end position="400"/>
    </location>
</feature>
<evidence type="ECO:0000256" key="6">
    <source>
        <dbReference type="SAM" id="MobiDB-lite"/>
    </source>
</evidence>
<dbReference type="RefSeq" id="WP_069738293.1">
    <property type="nucleotide sequence ID" value="NZ_BMSZ01000003.1"/>
</dbReference>
<dbReference type="EMBL" id="BMSZ01000003">
    <property type="protein sequence ID" value="GGS42608.1"/>
    <property type="molecule type" value="Genomic_DNA"/>
</dbReference>